<feature type="compositionally biased region" description="Basic and acidic residues" evidence="1">
    <location>
        <begin position="52"/>
        <end position="62"/>
    </location>
</feature>
<feature type="compositionally biased region" description="Basic residues" evidence="1">
    <location>
        <begin position="63"/>
        <end position="72"/>
    </location>
</feature>
<feature type="region of interest" description="Disordered" evidence="1">
    <location>
        <begin position="1"/>
        <end position="72"/>
    </location>
</feature>
<evidence type="ECO:0000256" key="1">
    <source>
        <dbReference type="SAM" id="MobiDB-lite"/>
    </source>
</evidence>
<keyword evidence="3" id="KW-1185">Reference proteome</keyword>
<gene>
    <name evidence="2" type="ORF">ACFQ21_03335</name>
</gene>
<comment type="caution">
    <text evidence="2">The sequence shown here is derived from an EMBL/GenBank/DDBJ whole genome shotgun (WGS) entry which is preliminary data.</text>
</comment>
<organism evidence="2 3">
    <name type="scientific">Ohtaekwangia kribbensis</name>
    <dbReference type="NCBI Taxonomy" id="688913"/>
    <lineage>
        <taxon>Bacteria</taxon>
        <taxon>Pseudomonadati</taxon>
        <taxon>Bacteroidota</taxon>
        <taxon>Cytophagia</taxon>
        <taxon>Cytophagales</taxon>
        <taxon>Fulvivirgaceae</taxon>
        <taxon>Ohtaekwangia</taxon>
    </lineage>
</organism>
<evidence type="ECO:0000313" key="2">
    <source>
        <dbReference type="EMBL" id="MFD0998319.1"/>
    </source>
</evidence>
<dbReference type="Proteomes" id="UP001597112">
    <property type="component" value="Unassembled WGS sequence"/>
</dbReference>
<dbReference type="EMBL" id="JBHTKA010000001">
    <property type="protein sequence ID" value="MFD0998319.1"/>
    <property type="molecule type" value="Genomic_DNA"/>
</dbReference>
<sequence>MRTTRRTTTRAFSPDNTLNTSPVIDEQIARSEENLADETTVEEIYTPGSLSKDGKSKEEQPRKKPVLNKRVE</sequence>
<name>A0ABW3JXN7_9BACT</name>
<reference evidence="3" key="1">
    <citation type="journal article" date="2019" name="Int. J. Syst. Evol. Microbiol.">
        <title>The Global Catalogue of Microorganisms (GCM) 10K type strain sequencing project: providing services to taxonomists for standard genome sequencing and annotation.</title>
        <authorList>
            <consortium name="The Broad Institute Genomics Platform"/>
            <consortium name="The Broad Institute Genome Sequencing Center for Infectious Disease"/>
            <person name="Wu L."/>
            <person name="Ma J."/>
        </authorList>
    </citation>
    <scope>NUCLEOTIDE SEQUENCE [LARGE SCALE GENOMIC DNA]</scope>
    <source>
        <strain evidence="3">CCUG 58938</strain>
    </source>
</reference>
<protein>
    <submittedName>
        <fullName evidence="2">Uncharacterized protein</fullName>
    </submittedName>
</protein>
<proteinExistence type="predicted"/>
<evidence type="ECO:0000313" key="3">
    <source>
        <dbReference type="Proteomes" id="UP001597112"/>
    </source>
</evidence>
<dbReference type="RefSeq" id="WP_377574823.1">
    <property type="nucleotide sequence ID" value="NZ_JBHTKA010000001.1"/>
</dbReference>
<accession>A0ABW3JXN7</accession>